<reference evidence="2" key="1">
    <citation type="submission" date="2022-11" db="UniProtKB">
        <authorList>
            <consortium name="WormBaseParasite"/>
        </authorList>
    </citation>
    <scope>IDENTIFICATION</scope>
</reference>
<evidence type="ECO:0000313" key="1">
    <source>
        <dbReference type="Proteomes" id="UP000887564"/>
    </source>
</evidence>
<dbReference type="Proteomes" id="UP000887564">
    <property type="component" value="Unplaced"/>
</dbReference>
<accession>A0A914RC99</accession>
<name>A0A914RC99_PAREQ</name>
<sequence>MMHLFLYVALPSPKSKSRFRHIYVYSRRSPLQTLAGLNNDELFGAYDEPKKKLVIKAPTQVHKADAKDPQYQVIQTDLAEAFIPAETRAARSVRSQRLCTQSGVCQLVVSMVAKLFSICMA</sequence>
<protein>
    <submittedName>
        <fullName evidence="2">Uncharacterized protein</fullName>
    </submittedName>
</protein>
<dbReference type="AlphaFoldDB" id="A0A914RC99"/>
<proteinExistence type="predicted"/>
<organism evidence="1 2">
    <name type="scientific">Parascaris equorum</name>
    <name type="common">Equine roundworm</name>
    <dbReference type="NCBI Taxonomy" id="6256"/>
    <lineage>
        <taxon>Eukaryota</taxon>
        <taxon>Metazoa</taxon>
        <taxon>Ecdysozoa</taxon>
        <taxon>Nematoda</taxon>
        <taxon>Chromadorea</taxon>
        <taxon>Rhabditida</taxon>
        <taxon>Spirurina</taxon>
        <taxon>Ascaridomorpha</taxon>
        <taxon>Ascaridoidea</taxon>
        <taxon>Ascarididae</taxon>
        <taxon>Parascaris</taxon>
    </lineage>
</organism>
<evidence type="ECO:0000313" key="2">
    <source>
        <dbReference type="WBParaSite" id="PEQ_0000412301-mRNA-1"/>
    </source>
</evidence>
<dbReference type="WBParaSite" id="PEQ_0000412301-mRNA-1">
    <property type="protein sequence ID" value="PEQ_0000412301-mRNA-1"/>
    <property type="gene ID" value="PEQ_0000412301"/>
</dbReference>
<keyword evidence="1" id="KW-1185">Reference proteome</keyword>